<sequence length="465" mass="49791">MREWQKGAVRLGFSDGKLPQLAEGSLLENNGISDGADFTFWWTDNRRAPTGPRLLRSGRGNGPLNWNDSTTPGTNAPLFDTAGISQNLNDRNGLTTLQDHDDWAAIKFRGPGSPDARGWACSSYPAGAPACIGAGGSADRELDFSTVIHQEMAFFNRYDPDVKVAKSVDKADSEPGDTLTYNNTAQATTKVHAPRFTLEKTTFATVNAGAEMKIDLQVANVGSGTATGVVLTDTLPAEVYYSQTLDRGSGPEPSKATRNADGTTTLTWSQEALAGGKELAVQFTARPSLLHTAGARLTDRASVVYGNAKGCTFPPVTASASTTVTEVTPTRDPRSHGYWKTRSQARTWELLARVQATDQRFDGSAGGELENSEAEAVLNAGGPQPGPVRFQLLATLLDLAARQINAATRIDSELSRRLGAHMVGEAVRYAFATLTEPLNSTTAGRYSDTTALLDEIVNNRSEVYE</sequence>
<dbReference type="RefSeq" id="WP_345576243.1">
    <property type="nucleotide sequence ID" value="NZ_BAABDQ010000048.1"/>
</dbReference>
<dbReference type="EMBL" id="BAABDQ010000048">
    <property type="protein sequence ID" value="GAA3612493.1"/>
    <property type="molecule type" value="Genomic_DNA"/>
</dbReference>
<feature type="domain" description="DUF11" evidence="2">
    <location>
        <begin position="201"/>
        <end position="303"/>
    </location>
</feature>
<keyword evidence="4" id="KW-1185">Reference proteome</keyword>
<dbReference type="NCBIfam" id="TIGR01451">
    <property type="entry name" value="B_ant_repeat"/>
    <property type="match status" value="1"/>
</dbReference>
<dbReference type="Proteomes" id="UP001500630">
    <property type="component" value="Unassembled WGS sequence"/>
</dbReference>
<dbReference type="InterPro" id="IPR047589">
    <property type="entry name" value="DUF11_rpt"/>
</dbReference>
<accession>A0ABP6ZK72</accession>
<evidence type="ECO:0000256" key="1">
    <source>
        <dbReference type="SAM" id="MobiDB-lite"/>
    </source>
</evidence>
<evidence type="ECO:0000313" key="3">
    <source>
        <dbReference type="EMBL" id="GAA3612493.1"/>
    </source>
</evidence>
<reference evidence="4" key="1">
    <citation type="journal article" date="2019" name="Int. J. Syst. Evol. Microbiol.">
        <title>The Global Catalogue of Microorganisms (GCM) 10K type strain sequencing project: providing services to taxonomists for standard genome sequencing and annotation.</title>
        <authorList>
            <consortium name="The Broad Institute Genomics Platform"/>
            <consortium name="The Broad Institute Genome Sequencing Center for Infectious Disease"/>
            <person name="Wu L."/>
            <person name="Ma J."/>
        </authorList>
    </citation>
    <scope>NUCLEOTIDE SEQUENCE [LARGE SCALE GENOMIC DNA]</scope>
    <source>
        <strain evidence="4">JCM 17326</strain>
    </source>
</reference>
<dbReference type="Pfam" id="PF01345">
    <property type="entry name" value="DUF11"/>
    <property type="match status" value="1"/>
</dbReference>
<protein>
    <recommendedName>
        <fullName evidence="2">DUF11 domain-containing protein</fullName>
    </recommendedName>
</protein>
<organism evidence="3 4">
    <name type="scientific">Nonomuraea rosea</name>
    <dbReference type="NCBI Taxonomy" id="638574"/>
    <lineage>
        <taxon>Bacteria</taxon>
        <taxon>Bacillati</taxon>
        <taxon>Actinomycetota</taxon>
        <taxon>Actinomycetes</taxon>
        <taxon>Streptosporangiales</taxon>
        <taxon>Streptosporangiaceae</taxon>
        <taxon>Nonomuraea</taxon>
    </lineage>
</organism>
<dbReference type="InterPro" id="IPR001434">
    <property type="entry name" value="OmcB-like_DUF11"/>
</dbReference>
<evidence type="ECO:0000313" key="4">
    <source>
        <dbReference type="Proteomes" id="UP001500630"/>
    </source>
</evidence>
<proteinExistence type="predicted"/>
<name>A0ABP6ZK72_9ACTN</name>
<evidence type="ECO:0000259" key="2">
    <source>
        <dbReference type="Pfam" id="PF01345"/>
    </source>
</evidence>
<gene>
    <name evidence="3" type="ORF">GCM10022419_116880</name>
</gene>
<feature type="region of interest" description="Disordered" evidence="1">
    <location>
        <begin position="52"/>
        <end position="72"/>
    </location>
</feature>
<comment type="caution">
    <text evidence="3">The sequence shown here is derived from an EMBL/GenBank/DDBJ whole genome shotgun (WGS) entry which is preliminary data.</text>
</comment>